<gene>
    <name evidence="2" type="ORF">SS50377_11610</name>
    <name evidence="3" type="ORF">SS50377_25754</name>
</gene>
<evidence type="ECO:0000313" key="3">
    <source>
        <dbReference type="EMBL" id="KAH0571565.1"/>
    </source>
</evidence>
<keyword evidence="1" id="KW-0812">Transmembrane</keyword>
<evidence type="ECO:0000313" key="4">
    <source>
        <dbReference type="Proteomes" id="UP000018208"/>
    </source>
</evidence>
<reference evidence="3" key="2">
    <citation type="submission" date="2020-12" db="EMBL/GenBank/DDBJ databases">
        <title>New Spironucleus salmonicida genome in near-complete chromosomes.</title>
        <authorList>
            <person name="Xu F."/>
            <person name="Kurt Z."/>
            <person name="Jimenez-Gonzalez A."/>
            <person name="Astvaldsson A."/>
            <person name="Andersson J.O."/>
            <person name="Svard S.G."/>
        </authorList>
    </citation>
    <scope>NUCLEOTIDE SEQUENCE</scope>
    <source>
        <strain evidence="3">ATCC 50377</strain>
    </source>
</reference>
<keyword evidence="1" id="KW-1133">Transmembrane helix</keyword>
<sequence length="384" mass="43283">MLILLQVACEIVDGILDDQECELSQIDAKTNFLMIQNSLVSVTSLSPISVQLLQIYNSTFLYKTQITQAITIFVATIAADINFVRVDFHLNQQQAVQTTFIKSPILVSTNIRIIIRTDNQIDLVFSNADKGSISNVYLQSNKGNAVIDQLKFVYKTADSISENVEVPPLNFIIIHPINYSTSLEKYYKSEDVVLLCNVSRLSQEQNFCNFDVLQYQELTNLQQKYIIYLESKSGRFIFIALDLSILDEIIKCEGIYIPQSKLCQCGKAATLFKGDQCVCPPNFNNDCKRCEGEFLLSISQEQCQLKCQSCQSQCYYDGSAGEKIVCLCGLNQKQIGTTCVASNLQAIRTGSLIAFGIIFIILIITVILLSQKKEKDHRMWKENQ</sequence>
<protein>
    <submittedName>
        <fullName evidence="2">Uncharacterized protein</fullName>
    </submittedName>
</protein>
<organism evidence="2">
    <name type="scientific">Spironucleus salmonicida</name>
    <dbReference type="NCBI Taxonomy" id="348837"/>
    <lineage>
        <taxon>Eukaryota</taxon>
        <taxon>Metamonada</taxon>
        <taxon>Diplomonadida</taxon>
        <taxon>Hexamitidae</taxon>
        <taxon>Hexamitinae</taxon>
        <taxon>Spironucleus</taxon>
    </lineage>
</organism>
<keyword evidence="1" id="KW-0472">Membrane</keyword>
<proteinExistence type="predicted"/>
<name>V6M4K7_9EUKA</name>
<dbReference type="VEuPathDB" id="GiardiaDB:SS50377_25754"/>
<feature type="transmembrane region" description="Helical" evidence="1">
    <location>
        <begin position="352"/>
        <end position="370"/>
    </location>
</feature>
<evidence type="ECO:0000313" key="2">
    <source>
        <dbReference type="EMBL" id="EST48269.1"/>
    </source>
</evidence>
<keyword evidence="4" id="KW-1185">Reference proteome</keyword>
<evidence type="ECO:0000256" key="1">
    <source>
        <dbReference type="SAM" id="Phobius"/>
    </source>
</evidence>
<accession>V6M4K7</accession>
<dbReference type="EMBL" id="AUWU02000006">
    <property type="protein sequence ID" value="KAH0571565.1"/>
    <property type="molecule type" value="Genomic_DNA"/>
</dbReference>
<reference evidence="2 3" key="1">
    <citation type="journal article" date="2014" name="PLoS Genet.">
        <title>The Genome of Spironucleus salmonicida Highlights a Fish Pathogen Adapted to Fluctuating Environments.</title>
        <authorList>
            <person name="Xu F."/>
            <person name="Jerlstrom-Hultqvist J."/>
            <person name="Einarsson E."/>
            <person name="Astvaldsson A."/>
            <person name="Svard S.G."/>
            <person name="Andersson J.O."/>
        </authorList>
    </citation>
    <scope>NUCLEOTIDE SEQUENCE</scope>
    <source>
        <strain evidence="3">ATCC 50377</strain>
    </source>
</reference>
<dbReference type="Proteomes" id="UP000018208">
    <property type="component" value="Unassembled WGS sequence"/>
</dbReference>
<dbReference type="EMBL" id="KI545996">
    <property type="protein sequence ID" value="EST48269.1"/>
    <property type="molecule type" value="Genomic_DNA"/>
</dbReference>
<dbReference type="AlphaFoldDB" id="V6M4K7"/>